<dbReference type="STRING" id="67003.A0A1X0NNZ9"/>
<dbReference type="PANTHER" id="PTHR46817:SF1">
    <property type="entry name" value="SAC DOMAIN-CONTAINING PROTEIN"/>
    <property type="match status" value="1"/>
</dbReference>
<dbReference type="GO" id="GO:0016791">
    <property type="term" value="F:phosphatase activity"/>
    <property type="evidence" value="ECO:0007669"/>
    <property type="project" value="InterPro"/>
</dbReference>
<dbReference type="GeneID" id="39988042"/>
<name>A0A1X0NNZ9_9TRYP</name>
<proteinExistence type="predicted"/>
<dbReference type="VEuPathDB" id="TriTrypDB:TM35_000291050"/>
<feature type="chain" id="PRO_5013185196" evidence="1">
    <location>
        <begin position="37"/>
        <end position="824"/>
    </location>
</feature>
<feature type="domain" description="SAC" evidence="2">
    <location>
        <begin position="178"/>
        <end position="541"/>
    </location>
</feature>
<evidence type="ECO:0000313" key="3">
    <source>
        <dbReference type="EMBL" id="ORC86223.1"/>
    </source>
</evidence>
<organism evidence="3 4">
    <name type="scientific">Trypanosoma theileri</name>
    <dbReference type="NCBI Taxonomy" id="67003"/>
    <lineage>
        <taxon>Eukaryota</taxon>
        <taxon>Discoba</taxon>
        <taxon>Euglenozoa</taxon>
        <taxon>Kinetoplastea</taxon>
        <taxon>Metakinetoplastina</taxon>
        <taxon>Trypanosomatida</taxon>
        <taxon>Trypanosomatidae</taxon>
        <taxon>Trypanosoma</taxon>
    </lineage>
</organism>
<dbReference type="PANTHER" id="PTHR46817">
    <property type="entry name" value="PHOSPHOINOSITIDE PHOSPHATASE SAC9-RELATED"/>
    <property type="match status" value="1"/>
</dbReference>
<comment type="caution">
    <text evidence="3">The sequence shown here is derived from an EMBL/GenBank/DDBJ whole genome shotgun (WGS) entry which is preliminary data.</text>
</comment>
<dbReference type="AlphaFoldDB" id="A0A1X0NNZ9"/>
<dbReference type="Proteomes" id="UP000192257">
    <property type="component" value="Unassembled WGS sequence"/>
</dbReference>
<feature type="signal peptide" evidence="1">
    <location>
        <begin position="1"/>
        <end position="36"/>
    </location>
</feature>
<evidence type="ECO:0000256" key="1">
    <source>
        <dbReference type="SAM" id="SignalP"/>
    </source>
</evidence>
<protein>
    <submittedName>
        <fullName evidence="3">Synaptojanin (N-terminal domain)</fullName>
    </submittedName>
</protein>
<dbReference type="EMBL" id="NBCO01000029">
    <property type="protein sequence ID" value="ORC86223.1"/>
    <property type="molecule type" value="Genomic_DNA"/>
</dbReference>
<dbReference type="Pfam" id="PF02383">
    <property type="entry name" value="Syja_N"/>
    <property type="match status" value="1"/>
</dbReference>
<sequence length="824" mass="92116">MQFAKSPRKRCAVCVVNGLQMLFLVVPRTVVPPVSVEPEPLMFFDELFPPTKKETTKEKKAVITSQWSAGSVVIPLVVNSNGEIERHRDFRTSEFSTLKEAYDALGPFEYVVEYPALFGCLLLDKVYILVATKVEEAASLPFGGSILRVLETEWVPFNIPGAAPLRVTPTDRTRLKEFQRYSYERGYFYSDDVDLMKPFPFASSSVNEVPEFYCDWSKQLRQPFRLHDVSHGCSILIRGYAEGKNVHLQGGSILHLLLIGRQNNLNPGPRYLGRGLNGNNAVGNDHIYEYIMWKQNDDKSFSFAKHTILRGTIPVHWQTRINATISEPSMIFSPNKDDVLRGSDRYFESVLRQLATLIKYDSGDSSIKTGPFLRCINLLRQNPQSNEGVLARYFVEAVRKSDTAIRSIFPNGHLDLVHVDWLNLVKDYGIDVATKTLWECSLTFLAPENCDALLTIGCIHPDGSVTRSAYQNRFVRVNCADSLDRTNLGCFFTSFQVSIVMLQSLGISLGSFLDQKQLPSLDGQEDFYNDGFSSFSLPLAGTKTVLPKPFVNSWFEARNPSIYPVAVGRVLSELYVYNGDVVAQLYTNSAAMHGNILRGICGLKATASNMVIATQRMFENVFEDAKKFRIVELLLGRNKDIHFPSMSKVFLTRPVPIEKWKCALIALGVPPTVTLPELEDSVRRAWDELVLPKLPSAGFPSIPSSALCFTVSAEEDEVESYNEFVTAVSQIAFEKPPPTEEDISLPQQHEQIAIIQFDSDLCAAMDVPKLLLANAMLRIKDSNVILAQYGYPIQGIEGDSSGIVQKAASSLKTGLKKFVRGLNN</sequence>
<reference evidence="3 4" key="1">
    <citation type="submission" date="2017-03" db="EMBL/GenBank/DDBJ databases">
        <title>An alternative strategy for trypanosome survival in the mammalian bloodstream revealed through genome and transcriptome analysis of the ubiquitous bovine parasite Trypanosoma (Megatrypanum) theileri.</title>
        <authorList>
            <person name="Kelly S."/>
            <person name="Ivens A."/>
            <person name="Mott A."/>
            <person name="O'Neill E."/>
            <person name="Emms D."/>
            <person name="Macleod O."/>
            <person name="Voorheis P."/>
            <person name="Matthews J."/>
            <person name="Matthews K."/>
            <person name="Carrington M."/>
        </authorList>
    </citation>
    <scope>NUCLEOTIDE SEQUENCE [LARGE SCALE GENOMIC DNA]</scope>
    <source>
        <strain evidence="3">Edinburgh</strain>
    </source>
</reference>
<evidence type="ECO:0000259" key="2">
    <source>
        <dbReference type="PROSITE" id="PS50275"/>
    </source>
</evidence>
<evidence type="ECO:0000313" key="4">
    <source>
        <dbReference type="Proteomes" id="UP000192257"/>
    </source>
</evidence>
<dbReference type="OrthoDB" id="405996at2759"/>
<dbReference type="PROSITE" id="PS50275">
    <property type="entry name" value="SAC"/>
    <property type="match status" value="1"/>
</dbReference>
<gene>
    <name evidence="3" type="ORF">TM35_000291050</name>
</gene>
<keyword evidence="1" id="KW-0732">Signal</keyword>
<dbReference type="RefSeq" id="XP_028880289.1">
    <property type="nucleotide sequence ID" value="XM_029028262.1"/>
</dbReference>
<dbReference type="InterPro" id="IPR002013">
    <property type="entry name" value="SAC_dom"/>
</dbReference>
<accession>A0A1X0NNZ9</accession>
<keyword evidence="4" id="KW-1185">Reference proteome</keyword>